<feature type="transmembrane region" description="Helical" evidence="1">
    <location>
        <begin position="45"/>
        <end position="66"/>
    </location>
</feature>
<name>A0A351R8C2_9PROT</name>
<keyword evidence="1" id="KW-1133">Transmembrane helix</keyword>
<evidence type="ECO:0000313" key="2">
    <source>
        <dbReference type="EMBL" id="HBA08293.1"/>
    </source>
</evidence>
<reference evidence="2 3" key="1">
    <citation type="journal article" date="2018" name="Nat. Biotechnol.">
        <title>A standardized bacterial taxonomy based on genome phylogeny substantially revises the tree of life.</title>
        <authorList>
            <person name="Parks D.H."/>
            <person name="Chuvochina M."/>
            <person name="Waite D.W."/>
            <person name="Rinke C."/>
            <person name="Skarshewski A."/>
            <person name="Chaumeil P.A."/>
            <person name="Hugenholtz P."/>
        </authorList>
    </citation>
    <scope>NUCLEOTIDE SEQUENCE [LARGE SCALE GENOMIC DNA]</scope>
    <source>
        <strain evidence="2">UBA9958</strain>
    </source>
</reference>
<keyword evidence="1" id="KW-0812">Transmembrane</keyword>
<sequence length="128" mass="14216">MNKTLDNAAIFVTTYIVFMLPTYVLPYLRTSPASLHGLDDAGANVFSFTFFIHLASMILLCWVCLVRGAMVGKNWLFLLPVVAFAFEFISKLSVIPFIPTMYHILAIIVGATSANISVSDKLTRYSND</sequence>
<evidence type="ECO:0000256" key="1">
    <source>
        <dbReference type="SAM" id="Phobius"/>
    </source>
</evidence>
<gene>
    <name evidence="2" type="ORF">DCW48_00990</name>
</gene>
<protein>
    <submittedName>
        <fullName evidence="2">Uncharacterized protein</fullName>
    </submittedName>
</protein>
<dbReference type="EMBL" id="DNAA01000025">
    <property type="protein sequence ID" value="HBA08293.1"/>
    <property type="molecule type" value="Genomic_DNA"/>
</dbReference>
<feature type="transmembrane region" description="Helical" evidence="1">
    <location>
        <begin position="7"/>
        <end position="25"/>
    </location>
</feature>
<dbReference type="STRING" id="1132855.GCA_000384255_01383"/>
<comment type="caution">
    <text evidence="2">The sequence shown here is derived from an EMBL/GenBank/DDBJ whole genome shotgun (WGS) entry which is preliminary data.</text>
</comment>
<proteinExistence type="predicted"/>
<dbReference type="AlphaFoldDB" id="A0A351R8C2"/>
<evidence type="ECO:0000313" key="3">
    <source>
        <dbReference type="Proteomes" id="UP000264313"/>
    </source>
</evidence>
<accession>A0A351R8C2</accession>
<dbReference type="Proteomes" id="UP000264313">
    <property type="component" value="Unassembled WGS sequence"/>
</dbReference>
<feature type="transmembrane region" description="Helical" evidence="1">
    <location>
        <begin position="75"/>
        <end position="95"/>
    </location>
</feature>
<organism evidence="2 3">
    <name type="scientific">Methylotenera mobilis</name>
    <dbReference type="NCBI Taxonomy" id="359408"/>
    <lineage>
        <taxon>Bacteria</taxon>
        <taxon>Pseudomonadati</taxon>
        <taxon>Pseudomonadota</taxon>
        <taxon>Betaproteobacteria</taxon>
        <taxon>Nitrosomonadales</taxon>
        <taxon>Methylophilaceae</taxon>
        <taxon>Methylotenera</taxon>
    </lineage>
</organism>
<feature type="transmembrane region" description="Helical" evidence="1">
    <location>
        <begin position="101"/>
        <end position="118"/>
    </location>
</feature>
<keyword evidence="1" id="KW-0472">Membrane</keyword>